<feature type="compositionally biased region" description="Acidic residues" evidence="1">
    <location>
        <begin position="10"/>
        <end position="39"/>
    </location>
</feature>
<evidence type="ECO:0000313" key="2">
    <source>
        <dbReference type="EMBL" id="KAL2726779.1"/>
    </source>
</evidence>
<accession>A0ABD2B246</accession>
<evidence type="ECO:0000256" key="1">
    <source>
        <dbReference type="SAM" id="MobiDB-lite"/>
    </source>
</evidence>
<gene>
    <name evidence="2" type="ORF">V1478_007057</name>
</gene>
<dbReference type="EMBL" id="JAUDFV010000133">
    <property type="protein sequence ID" value="KAL2726779.1"/>
    <property type="molecule type" value="Genomic_DNA"/>
</dbReference>
<protein>
    <submittedName>
        <fullName evidence="2">Uncharacterized protein</fullName>
    </submittedName>
</protein>
<dbReference type="Proteomes" id="UP001607302">
    <property type="component" value="Unassembled WGS sequence"/>
</dbReference>
<keyword evidence="3" id="KW-1185">Reference proteome</keyword>
<name>A0ABD2B246_VESSQ</name>
<feature type="compositionally biased region" description="Basic and acidic residues" evidence="1">
    <location>
        <begin position="40"/>
        <end position="56"/>
    </location>
</feature>
<proteinExistence type="predicted"/>
<comment type="caution">
    <text evidence="2">The sequence shown here is derived from an EMBL/GenBank/DDBJ whole genome shotgun (WGS) entry which is preliminary data.</text>
</comment>
<sequence>MIRGDTVHGDDDDDDDDDEDDDDDDDDYNDDDDDDDDDGSEKVEGRIRTRSRDGKGRLKVLRQNSKEMSVEANYTRRVWVDGEGMD</sequence>
<dbReference type="AlphaFoldDB" id="A0ABD2B246"/>
<feature type="region of interest" description="Disordered" evidence="1">
    <location>
        <begin position="1"/>
        <end position="69"/>
    </location>
</feature>
<organism evidence="2 3">
    <name type="scientific">Vespula squamosa</name>
    <name type="common">Southern yellow jacket</name>
    <name type="synonym">Wasp</name>
    <dbReference type="NCBI Taxonomy" id="30214"/>
    <lineage>
        <taxon>Eukaryota</taxon>
        <taxon>Metazoa</taxon>
        <taxon>Ecdysozoa</taxon>
        <taxon>Arthropoda</taxon>
        <taxon>Hexapoda</taxon>
        <taxon>Insecta</taxon>
        <taxon>Pterygota</taxon>
        <taxon>Neoptera</taxon>
        <taxon>Endopterygota</taxon>
        <taxon>Hymenoptera</taxon>
        <taxon>Apocrita</taxon>
        <taxon>Aculeata</taxon>
        <taxon>Vespoidea</taxon>
        <taxon>Vespidae</taxon>
        <taxon>Vespinae</taxon>
        <taxon>Vespula</taxon>
    </lineage>
</organism>
<reference evidence="2 3" key="1">
    <citation type="journal article" date="2024" name="Ann. Entomol. Soc. Am.">
        <title>Genomic analyses of the southern and eastern yellowjacket wasps (Hymenoptera: Vespidae) reveal evolutionary signatures of social life.</title>
        <authorList>
            <person name="Catto M.A."/>
            <person name="Caine P.B."/>
            <person name="Orr S.E."/>
            <person name="Hunt B.G."/>
            <person name="Goodisman M.A.D."/>
        </authorList>
    </citation>
    <scope>NUCLEOTIDE SEQUENCE [LARGE SCALE GENOMIC DNA]</scope>
    <source>
        <strain evidence="2">233</strain>
        <tissue evidence="2">Head and thorax</tissue>
    </source>
</reference>
<evidence type="ECO:0000313" key="3">
    <source>
        <dbReference type="Proteomes" id="UP001607302"/>
    </source>
</evidence>